<dbReference type="Gene3D" id="3.80.10.10">
    <property type="entry name" value="Ribonuclease Inhibitor"/>
    <property type="match status" value="1"/>
</dbReference>
<dbReference type="SUPFAM" id="SSF52047">
    <property type="entry name" value="RNI-like"/>
    <property type="match status" value="1"/>
</dbReference>
<name>A0A086TIY4_9FUNG</name>
<feature type="region of interest" description="Disordered" evidence="1">
    <location>
        <begin position="162"/>
        <end position="193"/>
    </location>
</feature>
<feature type="region of interest" description="Disordered" evidence="1">
    <location>
        <begin position="132"/>
        <end position="151"/>
    </location>
</feature>
<dbReference type="AlphaFoldDB" id="A0A086TIY4"/>
<proteinExistence type="predicted"/>
<organism evidence="2 3">
    <name type="scientific">Podila verticillata NRRL 6337</name>
    <dbReference type="NCBI Taxonomy" id="1069443"/>
    <lineage>
        <taxon>Eukaryota</taxon>
        <taxon>Fungi</taxon>
        <taxon>Fungi incertae sedis</taxon>
        <taxon>Mucoromycota</taxon>
        <taxon>Mortierellomycotina</taxon>
        <taxon>Mortierellomycetes</taxon>
        <taxon>Mortierellales</taxon>
        <taxon>Mortierellaceae</taxon>
        <taxon>Podila</taxon>
    </lineage>
</organism>
<feature type="region of interest" description="Disordered" evidence="1">
    <location>
        <begin position="395"/>
        <end position="418"/>
    </location>
</feature>
<accession>A0A086TIY4</accession>
<protein>
    <recommendedName>
        <fullName evidence="4">F-box domain-containing protein</fullName>
    </recommendedName>
</protein>
<keyword evidence="3" id="KW-1185">Reference proteome</keyword>
<feature type="compositionally biased region" description="Polar residues" evidence="1">
    <location>
        <begin position="139"/>
        <end position="151"/>
    </location>
</feature>
<reference evidence="2 3" key="1">
    <citation type="submission" date="2011-02" db="EMBL/GenBank/DDBJ databases">
        <title>The Genome Sequence of Mortierella verticillata NRRL 6337.</title>
        <authorList>
            <consortium name="The Broad Institute Genome Sequencing Platform"/>
            <person name="Russ C."/>
            <person name="Cuomo C."/>
            <person name="Burger G."/>
            <person name="Gray M.W."/>
            <person name="Holland P.W.H."/>
            <person name="King N."/>
            <person name="Lang F.B.F."/>
            <person name="Roger A.J."/>
            <person name="Ruiz-Trillo I."/>
            <person name="Young S.K."/>
            <person name="Zeng Q."/>
            <person name="Gargeya S."/>
            <person name="Alvarado L."/>
            <person name="Berlin A."/>
            <person name="Chapman S.B."/>
            <person name="Chen Z."/>
            <person name="Freedman E."/>
            <person name="Gellesch M."/>
            <person name="Goldberg J."/>
            <person name="Griggs A."/>
            <person name="Gujja S."/>
            <person name="Heilman E."/>
            <person name="Heiman D."/>
            <person name="Howarth C."/>
            <person name="Mehta T."/>
            <person name="Neiman D."/>
            <person name="Pearson M."/>
            <person name="Roberts A."/>
            <person name="Saif S."/>
            <person name="Shea T."/>
            <person name="Shenoy N."/>
            <person name="Sisk P."/>
            <person name="Stolte C."/>
            <person name="Sykes S."/>
            <person name="White J."/>
            <person name="Yandava C."/>
            <person name="Haas B."/>
            <person name="Nusbaum C."/>
            <person name="Birren B."/>
        </authorList>
    </citation>
    <scope>NUCLEOTIDE SEQUENCE [LARGE SCALE GENOMIC DNA]</scope>
    <source>
        <strain evidence="2 3">NRRL 6337</strain>
    </source>
</reference>
<dbReference type="Proteomes" id="UP000243308">
    <property type="component" value="Unassembled WGS sequence"/>
</dbReference>
<evidence type="ECO:0000256" key="1">
    <source>
        <dbReference type="SAM" id="MobiDB-lite"/>
    </source>
</evidence>
<evidence type="ECO:0000313" key="3">
    <source>
        <dbReference type="Proteomes" id="UP000243308"/>
    </source>
</evidence>
<dbReference type="OrthoDB" id="2390953at2759"/>
<gene>
    <name evidence="2" type="ORF">MVEG_12245</name>
</gene>
<sequence length="799" mass="88854">MTLVHTTDQHPWPPHPFLIPELRDPITKTLAFRDFVACARVCRLWHHVFNPYVWHTLSGSKRFPDDFTRQGRHVRALVEVSTAQADLLVDRMREHCLYLESVQLTWHGFYEDQFEMFFLGIKPEVKSRARPALRPKPTSLRQPTNATAGVGTLNTATRAMTATNQKQEGPPLPSWRSERSSPCPSKTGTTASSPPLLSIEMIQQQVAMRARPVMEQDLIRTKLSPDALSVIARAAGRTIPKAEPKKALIDRHRAMDNVLQSNAEDGSVDTLMVQGYSTDKARLLDLPGTIPDSPNGFLSNTLHTLILQVHHETIVAILLWLTRAGLQGRLQGLRQFEISAHESMSIMTSKGKRYVPVPASTASNQVHAGVLHDFWAVFPGLEVCALHAVQITDDQTEIPDKSSRPQGSPELTTRLGGANTSGALTTQQAYQIKRGHIARCGRHPGYLSEVVSTLATIYRLTSQDPSLGISTVTQLHLKECDSLSSFRTLLSRLPHLTHLAVQRLQSSEQLQVLTELCPKLSHFSYMGQPERSPTTALEWGAFFKATASTLQELLLQNVQVTDQDLRVLARRCGATLRVLSVVQGSNTTACSWQGTKAVLENCRVLESCTLSCYGPIDGLFVHDPEFKAVQEDEEEEEEEGNEEGVVQGSKAWACRETLQTLCLYGLVLYNAATNHRLFERLCTLRRLRVLTITGRGMSLEALLGPQRLVGSASVESASQALEAPTTITTTTTPTTKSMYPCLESIDLPRLTKKLTSEDLLALLQALPRLRWMDVGGAYEMEALIWLETERRDLLTTFSR</sequence>
<dbReference type="InterPro" id="IPR036047">
    <property type="entry name" value="F-box-like_dom_sf"/>
</dbReference>
<dbReference type="PANTHER" id="PTHR16134">
    <property type="entry name" value="F-BOX/TPR REPEAT PROTEIN POF3"/>
    <property type="match status" value="1"/>
</dbReference>
<dbReference type="SUPFAM" id="SSF81383">
    <property type="entry name" value="F-box domain"/>
    <property type="match status" value="1"/>
</dbReference>
<dbReference type="EMBL" id="KN042435">
    <property type="protein sequence ID" value="KFH61911.1"/>
    <property type="molecule type" value="Genomic_DNA"/>
</dbReference>
<evidence type="ECO:0008006" key="4">
    <source>
        <dbReference type="Google" id="ProtNLM"/>
    </source>
</evidence>
<dbReference type="PANTHER" id="PTHR16134:SF119">
    <property type="entry name" value="AT02038P-RELATED"/>
    <property type="match status" value="1"/>
</dbReference>
<dbReference type="InterPro" id="IPR032675">
    <property type="entry name" value="LRR_dom_sf"/>
</dbReference>
<feature type="compositionally biased region" description="Polar residues" evidence="1">
    <location>
        <begin position="180"/>
        <end position="193"/>
    </location>
</feature>
<evidence type="ECO:0000313" key="2">
    <source>
        <dbReference type="EMBL" id="KFH61911.1"/>
    </source>
</evidence>